<dbReference type="Gene3D" id="1.20.1070.10">
    <property type="entry name" value="Rhodopsin 7-helix transmembrane proteins"/>
    <property type="match status" value="1"/>
</dbReference>
<feature type="transmembrane region" description="Helical" evidence="6">
    <location>
        <begin position="232"/>
        <end position="256"/>
    </location>
</feature>
<name>A0AAD9QEY8_ACRCE</name>
<dbReference type="InterPro" id="IPR017452">
    <property type="entry name" value="GPCR_Rhodpsn_7TM"/>
</dbReference>
<dbReference type="PROSITE" id="PS50262">
    <property type="entry name" value="G_PROTEIN_RECEP_F1_2"/>
    <property type="match status" value="1"/>
</dbReference>
<evidence type="ECO:0000256" key="4">
    <source>
        <dbReference type="ARBA" id="ARBA00022989"/>
    </source>
</evidence>
<dbReference type="PANTHER" id="PTHR22750">
    <property type="entry name" value="G-PROTEIN COUPLED RECEPTOR"/>
    <property type="match status" value="1"/>
</dbReference>
<feature type="transmembrane region" description="Helical" evidence="6">
    <location>
        <begin position="182"/>
        <end position="203"/>
    </location>
</feature>
<feature type="transmembrane region" description="Helical" evidence="6">
    <location>
        <begin position="33"/>
        <end position="58"/>
    </location>
</feature>
<accession>A0AAD9QEY8</accession>
<feature type="transmembrane region" description="Helical" evidence="6">
    <location>
        <begin position="276"/>
        <end position="293"/>
    </location>
</feature>
<protein>
    <submittedName>
        <fullName evidence="8">Cannabinoid receptor 2</fullName>
    </submittedName>
</protein>
<comment type="caution">
    <text evidence="8">The sequence shown here is derived from an EMBL/GenBank/DDBJ whole genome shotgun (WGS) entry which is preliminary data.</text>
</comment>
<feature type="domain" description="G-protein coupled receptors family 1 profile" evidence="7">
    <location>
        <begin position="50"/>
        <end position="291"/>
    </location>
</feature>
<keyword evidence="5 6" id="KW-0472">Membrane</keyword>
<evidence type="ECO:0000256" key="2">
    <source>
        <dbReference type="ARBA" id="ARBA00022475"/>
    </source>
</evidence>
<reference evidence="8" key="1">
    <citation type="journal article" date="2023" name="G3 (Bethesda)">
        <title>Whole genome assembly and annotation of the endangered Caribbean coral Acropora cervicornis.</title>
        <authorList>
            <person name="Selwyn J.D."/>
            <person name="Vollmer S.V."/>
        </authorList>
    </citation>
    <scope>NUCLEOTIDE SEQUENCE</scope>
    <source>
        <strain evidence="8">K2</strain>
    </source>
</reference>
<dbReference type="InterPro" id="IPR000276">
    <property type="entry name" value="GPCR_Rhodpsn"/>
</dbReference>
<evidence type="ECO:0000259" key="7">
    <source>
        <dbReference type="PROSITE" id="PS50262"/>
    </source>
</evidence>
<evidence type="ECO:0000313" key="8">
    <source>
        <dbReference type="EMBL" id="KAK2560048.1"/>
    </source>
</evidence>
<keyword evidence="9" id="KW-1185">Reference proteome</keyword>
<dbReference type="EMBL" id="JARQWQ010000037">
    <property type="protein sequence ID" value="KAK2560048.1"/>
    <property type="molecule type" value="Genomic_DNA"/>
</dbReference>
<keyword evidence="2" id="KW-1003">Cell membrane</keyword>
<evidence type="ECO:0000256" key="1">
    <source>
        <dbReference type="ARBA" id="ARBA00004651"/>
    </source>
</evidence>
<sequence>MNSNMERQAAKSFVCSPFEKGIERDSFSSVAGLILLIVVNILTSPIAVVLNVFVMAAVKTKRRLRQQKSNTLVATLAFTDFLTGLIIQPIFIVVSITALLGKDSWSCSLQSFTRPAVSCVLSASLYHVVLLSGERLMAVKYPFKHTNLITSSRLLTASFMAWLSSVVIHFCIFPFYRIAFLAVSSSLITLSITFIIFCHVTVFREVRRHQRQIAAHQVTQEAREQFARAKKAFNLTFTILCVLLLCYIPIFFYRILSSKYASQISGETKFLVSQSTFSMVLLNSLINPVIYAVRIRQIRVACMEYACRTVTPQ</sequence>
<evidence type="ECO:0000256" key="5">
    <source>
        <dbReference type="ARBA" id="ARBA00023136"/>
    </source>
</evidence>
<keyword evidence="4 6" id="KW-1133">Transmembrane helix</keyword>
<comment type="subcellular location">
    <subcellularLocation>
        <location evidence="1">Cell membrane</location>
        <topology evidence="1">Multi-pass membrane protein</topology>
    </subcellularLocation>
</comment>
<keyword evidence="3 6" id="KW-0812">Transmembrane</keyword>
<dbReference type="Pfam" id="PF00001">
    <property type="entry name" value="7tm_1"/>
    <property type="match status" value="2"/>
</dbReference>
<reference evidence="8" key="2">
    <citation type="journal article" date="2023" name="Science">
        <title>Genomic signatures of disease resistance in endangered staghorn corals.</title>
        <authorList>
            <person name="Vollmer S.V."/>
            <person name="Selwyn J.D."/>
            <person name="Despard B.A."/>
            <person name="Roesel C.L."/>
        </authorList>
    </citation>
    <scope>NUCLEOTIDE SEQUENCE</scope>
    <source>
        <strain evidence="8">K2</strain>
    </source>
</reference>
<keyword evidence="8" id="KW-0675">Receptor</keyword>
<dbReference type="AlphaFoldDB" id="A0AAD9QEY8"/>
<dbReference type="PRINTS" id="PR00237">
    <property type="entry name" value="GPCRRHODOPSN"/>
</dbReference>
<feature type="transmembrane region" description="Helical" evidence="6">
    <location>
        <begin position="154"/>
        <end position="176"/>
    </location>
</feature>
<dbReference type="GO" id="GO:0005886">
    <property type="term" value="C:plasma membrane"/>
    <property type="evidence" value="ECO:0007669"/>
    <property type="project" value="UniProtKB-SubCell"/>
</dbReference>
<organism evidence="8 9">
    <name type="scientific">Acropora cervicornis</name>
    <name type="common">Staghorn coral</name>
    <dbReference type="NCBI Taxonomy" id="6130"/>
    <lineage>
        <taxon>Eukaryota</taxon>
        <taxon>Metazoa</taxon>
        <taxon>Cnidaria</taxon>
        <taxon>Anthozoa</taxon>
        <taxon>Hexacorallia</taxon>
        <taxon>Scleractinia</taxon>
        <taxon>Astrocoeniina</taxon>
        <taxon>Acroporidae</taxon>
        <taxon>Acropora</taxon>
    </lineage>
</organism>
<dbReference type="SUPFAM" id="SSF81321">
    <property type="entry name" value="Family A G protein-coupled receptor-like"/>
    <property type="match status" value="1"/>
</dbReference>
<feature type="transmembrane region" description="Helical" evidence="6">
    <location>
        <begin position="70"/>
        <end position="100"/>
    </location>
</feature>
<evidence type="ECO:0000256" key="6">
    <source>
        <dbReference type="SAM" id="Phobius"/>
    </source>
</evidence>
<dbReference type="Proteomes" id="UP001249851">
    <property type="component" value="Unassembled WGS sequence"/>
</dbReference>
<dbReference type="CDD" id="cd00637">
    <property type="entry name" value="7tm_classA_rhodopsin-like"/>
    <property type="match status" value="1"/>
</dbReference>
<gene>
    <name evidence="8" type="ORF">P5673_016997</name>
</gene>
<proteinExistence type="predicted"/>
<feature type="transmembrane region" description="Helical" evidence="6">
    <location>
        <begin position="112"/>
        <end position="133"/>
    </location>
</feature>
<evidence type="ECO:0000256" key="3">
    <source>
        <dbReference type="ARBA" id="ARBA00022692"/>
    </source>
</evidence>
<dbReference type="GO" id="GO:0004930">
    <property type="term" value="F:G protein-coupled receptor activity"/>
    <property type="evidence" value="ECO:0007669"/>
    <property type="project" value="InterPro"/>
</dbReference>
<evidence type="ECO:0000313" key="9">
    <source>
        <dbReference type="Proteomes" id="UP001249851"/>
    </source>
</evidence>